<feature type="domain" description="N-acetyltransferase" evidence="4">
    <location>
        <begin position="163"/>
        <end position="320"/>
    </location>
</feature>
<dbReference type="EMBL" id="JAJMLW010000002">
    <property type="protein sequence ID" value="MCI2242162.1"/>
    <property type="molecule type" value="Genomic_DNA"/>
</dbReference>
<evidence type="ECO:0000256" key="2">
    <source>
        <dbReference type="ARBA" id="ARBA00023315"/>
    </source>
</evidence>
<gene>
    <name evidence="5" type="ORF">LPT13_07335</name>
</gene>
<evidence type="ECO:0000313" key="6">
    <source>
        <dbReference type="Proteomes" id="UP001430755"/>
    </source>
</evidence>
<dbReference type="PANTHER" id="PTHR43792:SF8">
    <property type="entry name" value="[RIBOSOMAL PROTEIN US5]-ALANINE N-ACETYLTRANSFERASE"/>
    <property type="match status" value="1"/>
</dbReference>
<dbReference type="RefSeq" id="WP_242165102.1">
    <property type="nucleotide sequence ID" value="NZ_JAJMLW010000002.1"/>
</dbReference>
<comment type="caution">
    <text evidence="5">The sequence shown here is derived from an EMBL/GenBank/DDBJ whole genome shotgun (WGS) entry which is preliminary data.</text>
</comment>
<evidence type="ECO:0000259" key="4">
    <source>
        <dbReference type="PROSITE" id="PS51186"/>
    </source>
</evidence>
<accession>A0ABS9WI82</accession>
<dbReference type="CDD" id="cd04301">
    <property type="entry name" value="NAT_SF"/>
    <property type="match status" value="1"/>
</dbReference>
<dbReference type="InterPro" id="IPR051531">
    <property type="entry name" value="N-acetyltransferase"/>
</dbReference>
<evidence type="ECO:0000313" key="5">
    <source>
        <dbReference type="EMBL" id="MCI2242162.1"/>
    </source>
</evidence>
<feature type="domain" description="N-acetyltransferase" evidence="4">
    <location>
        <begin position="1"/>
        <end position="151"/>
    </location>
</feature>
<evidence type="ECO:0000256" key="1">
    <source>
        <dbReference type="ARBA" id="ARBA00022679"/>
    </source>
</evidence>
<dbReference type="Gene3D" id="3.40.630.30">
    <property type="match status" value="2"/>
</dbReference>
<organism evidence="5 6">
    <name type="scientific">Adlercreutzia faecimuris</name>
    <dbReference type="NCBI Taxonomy" id="2897341"/>
    <lineage>
        <taxon>Bacteria</taxon>
        <taxon>Bacillati</taxon>
        <taxon>Actinomycetota</taxon>
        <taxon>Coriobacteriia</taxon>
        <taxon>Eggerthellales</taxon>
        <taxon>Eggerthellaceae</taxon>
        <taxon>Adlercreutzia</taxon>
    </lineage>
</organism>
<comment type="similarity">
    <text evidence="3">Belongs to the acetyltransferase family. RimJ subfamily.</text>
</comment>
<dbReference type="PROSITE" id="PS51186">
    <property type="entry name" value="GNAT"/>
    <property type="match status" value="2"/>
</dbReference>
<keyword evidence="2" id="KW-0012">Acyltransferase</keyword>
<sequence>MEITAVAEREDALVGELLALWRASVEATHDFLTPVEVDRIAGYVPDALRGVEALAVARDDQGGALGFAGVDGDGLEMLFVAPAARGTGVGTALLRHAVGTLGARRLDVNEQNPAARGFYEHRGFRIAGRSPVDGQGDPYPLLHLELADPAALGLPTTIETERLVLRPWREGDADDLFALARDPRVGPPAGWPPHGSVEESREVIRTVFSAPETYAITLRGDGRPVGCVGLLTGDAGTEPLAPGEAEVGYWVGVPWQDHGIATEAARALMRRAFDDLGLSALWCSYRADNGPSARVAAKCGFAPHHVTRGLPRPLMDDACDACFTRLDRTAWQAARDGASR</sequence>
<dbReference type="InterPro" id="IPR000182">
    <property type="entry name" value="GNAT_dom"/>
</dbReference>
<dbReference type="PANTHER" id="PTHR43792">
    <property type="entry name" value="GNAT FAMILY, PUTATIVE (AFU_ORTHOLOGUE AFUA_3G00765)-RELATED-RELATED"/>
    <property type="match status" value="1"/>
</dbReference>
<reference evidence="5" key="1">
    <citation type="submission" date="2021-11" db="EMBL/GenBank/DDBJ databases">
        <title>A Novel Adlercreutzia Species, isolated from a Allomyrina dichotoma larva feces.</title>
        <authorList>
            <person name="Suh M.K."/>
        </authorList>
    </citation>
    <scope>NUCLEOTIDE SEQUENCE</scope>
    <source>
        <strain evidence="5">JBNU-10</strain>
    </source>
</reference>
<keyword evidence="6" id="KW-1185">Reference proteome</keyword>
<proteinExistence type="inferred from homology"/>
<dbReference type="SUPFAM" id="SSF55729">
    <property type="entry name" value="Acyl-CoA N-acyltransferases (Nat)"/>
    <property type="match status" value="2"/>
</dbReference>
<evidence type="ECO:0000256" key="3">
    <source>
        <dbReference type="ARBA" id="ARBA00038502"/>
    </source>
</evidence>
<protein>
    <submittedName>
        <fullName evidence="5">GNAT family N-acetyltransferase</fullName>
    </submittedName>
</protein>
<dbReference type="Proteomes" id="UP001430755">
    <property type="component" value="Unassembled WGS sequence"/>
</dbReference>
<dbReference type="Pfam" id="PF13508">
    <property type="entry name" value="Acetyltransf_7"/>
    <property type="match status" value="1"/>
</dbReference>
<keyword evidence="1" id="KW-0808">Transferase</keyword>
<dbReference type="Pfam" id="PF13302">
    <property type="entry name" value="Acetyltransf_3"/>
    <property type="match status" value="1"/>
</dbReference>
<name>A0ABS9WI82_9ACTN</name>
<dbReference type="InterPro" id="IPR016181">
    <property type="entry name" value="Acyl_CoA_acyltransferase"/>
</dbReference>